<dbReference type="EMBL" id="CM042012">
    <property type="protein sequence ID" value="KAI3749680.1"/>
    <property type="molecule type" value="Genomic_DNA"/>
</dbReference>
<evidence type="ECO:0000313" key="1">
    <source>
        <dbReference type="EMBL" id="KAI3749680.1"/>
    </source>
</evidence>
<evidence type="ECO:0000313" key="2">
    <source>
        <dbReference type="Proteomes" id="UP001055811"/>
    </source>
</evidence>
<dbReference type="Proteomes" id="UP001055811">
    <property type="component" value="Linkage Group LG04"/>
</dbReference>
<comment type="caution">
    <text evidence="1">The sequence shown here is derived from an EMBL/GenBank/DDBJ whole genome shotgun (WGS) entry which is preliminary data.</text>
</comment>
<name>A0ACB9DTD4_CICIN</name>
<organism evidence="1 2">
    <name type="scientific">Cichorium intybus</name>
    <name type="common">Chicory</name>
    <dbReference type="NCBI Taxonomy" id="13427"/>
    <lineage>
        <taxon>Eukaryota</taxon>
        <taxon>Viridiplantae</taxon>
        <taxon>Streptophyta</taxon>
        <taxon>Embryophyta</taxon>
        <taxon>Tracheophyta</taxon>
        <taxon>Spermatophyta</taxon>
        <taxon>Magnoliopsida</taxon>
        <taxon>eudicotyledons</taxon>
        <taxon>Gunneridae</taxon>
        <taxon>Pentapetalae</taxon>
        <taxon>asterids</taxon>
        <taxon>campanulids</taxon>
        <taxon>Asterales</taxon>
        <taxon>Asteraceae</taxon>
        <taxon>Cichorioideae</taxon>
        <taxon>Cichorieae</taxon>
        <taxon>Cichoriinae</taxon>
        <taxon>Cichorium</taxon>
    </lineage>
</organism>
<protein>
    <submittedName>
        <fullName evidence="1">Uncharacterized protein</fullName>
    </submittedName>
</protein>
<accession>A0ACB9DTD4</accession>
<gene>
    <name evidence="1" type="ORF">L2E82_20296</name>
</gene>
<reference evidence="1 2" key="2">
    <citation type="journal article" date="2022" name="Mol. Ecol. Resour.">
        <title>The genomes of chicory, endive, great burdock and yacon provide insights into Asteraceae paleo-polyploidization history and plant inulin production.</title>
        <authorList>
            <person name="Fan W."/>
            <person name="Wang S."/>
            <person name="Wang H."/>
            <person name="Wang A."/>
            <person name="Jiang F."/>
            <person name="Liu H."/>
            <person name="Zhao H."/>
            <person name="Xu D."/>
            <person name="Zhang Y."/>
        </authorList>
    </citation>
    <scope>NUCLEOTIDE SEQUENCE [LARGE SCALE GENOMIC DNA]</scope>
    <source>
        <strain evidence="2">cv. Punajuju</strain>
        <tissue evidence="1">Leaves</tissue>
    </source>
</reference>
<sequence length="97" mass="10616">MTLRVRPSSTQTSYLQPPSVCQSCLFSRSKAASGSNSELFLLERLKRHFRFNLRLGKSGVGSSSSTSDFSSSTSDCVFKTGPHTAMMIHLCLCFSQA</sequence>
<proteinExistence type="predicted"/>
<keyword evidence="2" id="KW-1185">Reference proteome</keyword>
<reference evidence="2" key="1">
    <citation type="journal article" date="2022" name="Mol. Ecol. Resour.">
        <title>The genomes of chicory, endive, great burdock and yacon provide insights into Asteraceae palaeo-polyploidization history and plant inulin production.</title>
        <authorList>
            <person name="Fan W."/>
            <person name="Wang S."/>
            <person name="Wang H."/>
            <person name="Wang A."/>
            <person name="Jiang F."/>
            <person name="Liu H."/>
            <person name="Zhao H."/>
            <person name="Xu D."/>
            <person name="Zhang Y."/>
        </authorList>
    </citation>
    <scope>NUCLEOTIDE SEQUENCE [LARGE SCALE GENOMIC DNA]</scope>
    <source>
        <strain evidence="2">cv. Punajuju</strain>
    </source>
</reference>